<proteinExistence type="predicted"/>
<protein>
    <submittedName>
        <fullName evidence="2">Uncharacterized protein</fullName>
    </submittedName>
</protein>
<dbReference type="EMBL" id="JAAAUQ010002842">
    <property type="protein sequence ID" value="KAF9120430.1"/>
    <property type="molecule type" value="Genomic_DNA"/>
</dbReference>
<feature type="transmembrane region" description="Helical" evidence="1">
    <location>
        <begin position="59"/>
        <end position="78"/>
    </location>
</feature>
<dbReference type="Proteomes" id="UP000748756">
    <property type="component" value="Unassembled WGS sequence"/>
</dbReference>
<gene>
    <name evidence="2" type="ORF">BG015_006079</name>
</gene>
<feature type="non-terminal residue" evidence="2">
    <location>
        <position position="1"/>
    </location>
</feature>
<feature type="non-terminal residue" evidence="2">
    <location>
        <position position="107"/>
    </location>
</feature>
<evidence type="ECO:0000313" key="3">
    <source>
        <dbReference type="Proteomes" id="UP000748756"/>
    </source>
</evidence>
<dbReference type="AlphaFoldDB" id="A0A9P5UVG1"/>
<organism evidence="2 3">
    <name type="scientific">Linnemannia schmuckeri</name>
    <dbReference type="NCBI Taxonomy" id="64567"/>
    <lineage>
        <taxon>Eukaryota</taxon>
        <taxon>Fungi</taxon>
        <taxon>Fungi incertae sedis</taxon>
        <taxon>Mucoromycota</taxon>
        <taxon>Mortierellomycotina</taxon>
        <taxon>Mortierellomycetes</taxon>
        <taxon>Mortierellales</taxon>
        <taxon>Mortierellaceae</taxon>
        <taxon>Linnemannia</taxon>
    </lineage>
</organism>
<sequence>PPIPSSSVTCLSPPPRMIFAVLSPSVERFSRSVSPPIANLASPRVSVTFSSPPLMRPRLLLPGTVLILPVVPAAWTLLERSLSVLRVVVVDLVVVAVVVAVVAVEVS</sequence>
<reference evidence="2" key="1">
    <citation type="journal article" date="2020" name="Fungal Divers.">
        <title>Resolving the Mortierellaceae phylogeny through synthesis of multi-gene phylogenetics and phylogenomics.</title>
        <authorList>
            <person name="Vandepol N."/>
            <person name="Liber J."/>
            <person name="Desiro A."/>
            <person name="Na H."/>
            <person name="Kennedy M."/>
            <person name="Barry K."/>
            <person name="Grigoriev I.V."/>
            <person name="Miller A.N."/>
            <person name="O'Donnell K."/>
            <person name="Stajich J.E."/>
            <person name="Bonito G."/>
        </authorList>
    </citation>
    <scope>NUCLEOTIDE SEQUENCE</scope>
    <source>
        <strain evidence="2">NRRL 6426</strain>
    </source>
</reference>
<feature type="transmembrane region" description="Helical" evidence="1">
    <location>
        <begin position="84"/>
        <end position="104"/>
    </location>
</feature>
<keyword evidence="1" id="KW-0472">Membrane</keyword>
<evidence type="ECO:0000313" key="2">
    <source>
        <dbReference type="EMBL" id="KAF9120430.1"/>
    </source>
</evidence>
<keyword evidence="1" id="KW-0812">Transmembrane</keyword>
<accession>A0A9P5UVG1</accession>
<name>A0A9P5UVG1_9FUNG</name>
<keyword evidence="3" id="KW-1185">Reference proteome</keyword>
<comment type="caution">
    <text evidence="2">The sequence shown here is derived from an EMBL/GenBank/DDBJ whole genome shotgun (WGS) entry which is preliminary data.</text>
</comment>
<evidence type="ECO:0000256" key="1">
    <source>
        <dbReference type="SAM" id="Phobius"/>
    </source>
</evidence>
<keyword evidence="1" id="KW-1133">Transmembrane helix</keyword>